<comment type="similarity">
    <text evidence="3">Belongs to the eukaryotic ribosomal protein eS1 family.</text>
</comment>
<dbReference type="InterPro" id="IPR030838">
    <property type="entry name" value="Ribosomal_eS1_arc"/>
</dbReference>
<dbReference type="KEGG" id="pyr:P186_0632"/>
<gene>
    <name evidence="3" type="primary">rps3ae</name>
    <name evidence="4" type="ORF">P186_0632</name>
</gene>
<keyword evidence="5" id="KW-1185">Reference proteome</keyword>
<dbReference type="AlphaFoldDB" id="G7VHR2"/>
<dbReference type="HOGENOM" id="CLU_062507_1_0_2"/>
<dbReference type="GO" id="GO:0006412">
    <property type="term" value="P:translation"/>
    <property type="evidence" value="ECO:0007669"/>
    <property type="project" value="UniProtKB-UniRule"/>
</dbReference>
<dbReference type="Proteomes" id="UP000005867">
    <property type="component" value="Chromosome"/>
</dbReference>
<evidence type="ECO:0000313" key="5">
    <source>
        <dbReference type="Proteomes" id="UP000005867"/>
    </source>
</evidence>
<reference evidence="4 5" key="1">
    <citation type="journal article" date="2012" name="J. Bacteriol.">
        <title>Complete genome sequence of strain 1860, a crenarchaeon of the genus pyrobaculum able to grow with various electron acceptors.</title>
        <authorList>
            <person name="Mardanov A.V."/>
            <person name="Gumerov V.M."/>
            <person name="Slobodkina G.B."/>
            <person name="Beletsky A.V."/>
            <person name="Bonch-Osmolovskaya E.A."/>
            <person name="Ravin N.V."/>
            <person name="Skryabin K.G."/>
        </authorList>
    </citation>
    <scope>NUCLEOTIDE SEQUENCE [LARGE SCALE GENOMIC DNA]</scope>
    <source>
        <strain evidence="4 5">1860</strain>
    </source>
</reference>
<evidence type="ECO:0000313" key="4">
    <source>
        <dbReference type="EMBL" id="AET32084.1"/>
    </source>
</evidence>
<accession>G7VHR2</accession>
<dbReference type="eggNOG" id="arCOG04186">
    <property type="taxonomic scope" value="Archaea"/>
</dbReference>
<dbReference type="GO" id="GO:1990904">
    <property type="term" value="C:ribonucleoprotein complex"/>
    <property type="evidence" value="ECO:0007669"/>
    <property type="project" value="UniProtKB-KW"/>
</dbReference>
<dbReference type="Pfam" id="PF01015">
    <property type="entry name" value="Ribosomal_S3Ae"/>
    <property type="match status" value="1"/>
</dbReference>
<dbReference type="EMBL" id="CP003098">
    <property type="protein sequence ID" value="AET32084.1"/>
    <property type="molecule type" value="Genomic_DNA"/>
</dbReference>
<keyword evidence="1 3" id="KW-0689">Ribosomal protein</keyword>
<dbReference type="GO" id="GO:0005840">
    <property type="term" value="C:ribosome"/>
    <property type="evidence" value="ECO:0007669"/>
    <property type="project" value="UniProtKB-KW"/>
</dbReference>
<dbReference type="STRING" id="1104324.P186_0632"/>
<name>G7VHR2_9CREN</name>
<dbReference type="SMART" id="SM01397">
    <property type="entry name" value="Ribosomal_S3Ae"/>
    <property type="match status" value="1"/>
</dbReference>
<sequence>MVKFIIRTIQPHSMAEKQKAVAKQEKAAISKRDPWALKKWFNVHAPSYMGGVLVAEVPASEPQKLLMRTLEISLYDVTKDISHLPIKLRFQIHRVEGLRALTRFKGLELTRDYIRSLVRRGTSKVTAITEVRTKDGMVMRVTVMGITTHRVGTAQKSAMRQRIVETLTKKAAEMDVGQFLKEVTEGTLAADLFIAAKKIAPMRKVEVAKIKVLKYPPEEEEVAVKEVAAEAAAAS</sequence>
<dbReference type="GO" id="GO:0003735">
    <property type="term" value="F:structural constituent of ribosome"/>
    <property type="evidence" value="ECO:0007669"/>
    <property type="project" value="InterPro"/>
</dbReference>
<evidence type="ECO:0000256" key="1">
    <source>
        <dbReference type="ARBA" id="ARBA00022980"/>
    </source>
</evidence>
<proteinExistence type="inferred from homology"/>
<organism evidence="4 5">
    <name type="scientific">Pyrobaculum ferrireducens</name>
    <dbReference type="NCBI Taxonomy" id="1104324"/>
    <lineage>
        <taxon>Archaea</taxon>
        <taxon>Thermoproteota</taxon>
        <taxon>Thermoprotei</taxon>
        <taxon>Thermoproteales</taxon>
        <taxon>Thermoproteaceae</taxon>
        <taxon>Pyrobaculum</taxon>
    </lineage>
</organism>
<dbReference type="NCBIfam" id="NF003142">
    <property type="entry name" value="PRK04057.1"/>
    <property type="match status" value="1"/>
</dbReference>
<dbReference type="HAMAP" id="MF_00359">
    <property type="entry name" value="Ribosomal_eS1"/>
    <property type="match status" value="1"/>
</dbReference>
<keyword evidence="2 3" id="KW-0687">Ribonucleoprotein</keyword>
<dbReference type="PANTHER" id="PTHR11830">
    <property type="entry name" value="40S RIBOSOMAL PROTEIN S3A"/>
    <property type="match status" value="1"/>
</dbReference>
<evidence type="ECO:0000256" key="2">
    <source>
        <dbReference type="ARBA" id="ARBA00023274"/>
    </source>
</evidence>
<evidence type="ECO:0000256" key="3">
    <source>
        <dbReference type="HAMAP-Rule" id="MF_00359"/>
    </source>
</evidence>
<protein>
    <recommendedName>
        <fullName evidence="3">Small ribosomal subunit protein eS1</fullName>
    </recommendedName>
</protein>
<dbReference type="InterPro" id="IPR001593">
    <property type="entry name" value="Ribosomal_eS1"/>
</dbReference>